<sequence length="406" mass="44696">MASMNTRLNIKKIDGNIVQKHEGSKQVGFKQLGLGVETGVHGVHDEKRVWFEVELQGAQGDREAEFFQVSNIDTAVAQRRLEDKQPEEKTNTDYLRSTQQCTKSGVAKHLGVAGLQQQNGLVKETNVTLLAKVRCFLIQSGLSKVLWAEDTTMSTYLVNKVVLYRNMGFNESGEYKKTFIGSGVGTGSMQENVDQGAGLQEVQTQDLMDYQLARDREQHLACELFGYREDSNEAAFAVAAVEKIYAHESLTFNDTVACEVISKWKAGLKDDMDARSDVYVLSNGCKKCSDDSDGYYWESTPAAYMTLTDAAKEAILLKRLTIESGFELKIVAGIATSALSKAIPSLRQFLGKLERSTLIFPLASGKATAISLSDEEIALDASSEGTMSPGGPRYDYMLSSEAEDDY</sequence>
<evidence type="ECO:0000313" key="1">
    <source>
        <dbReference type="EMBL" id="GJT43310.1"/>
    </source>
</evidence>
<proteinExistence type="predicted"/>
<dbReference type="Proteomes" id="UP001151760">
    <property type="component" value="Unassembled WGS sequence"/>
</dbReference>
<reference evidence="1" key="1">
    <citation type="journal article" date="2022" name="Int. J. Mol. Sci.">
        <title>Draft Genome of Tanacetum Coccineum: Genomic Comparison of Closely Related Tanacetum-Family Plants.</title>
        <authorList>
            <person name="Yamashiro T."/>
            <person name="Shiraishi A."/>
            <person name="Nakayama K."/>
            <person name="Satake H."/>
        </authorList>
    </citation>
    <scope>NUCLEOTIDE SEQUENCE</scope>
</reference>
<name>A0ABQ5DVV3_9ASTR</name>
<reference evidence="1" key="2">
    <citation type="submission" date="2022-01" db="EMBL/GenBank/DDBJ databases">
        <authorList>
            <person name="Yamashiro T."/>
            <person name="Shiraishi A."/>
            <person name="Satake H."/>
            <person name="Nakayama K."/>
        </authorList>
    </citation>
    <scope>NUCLEOTIDE SEQUENCE</scope>
</reference>
<organism evidence="1 2">
    <name type="scientific">Tanacetum coccineum</name>
    <dbReference type="NCBI Taxonomy" id="301880"/>
    <lineage>
        <taxon>Eukaryota</taxon>
        <taxon>Viridiplantae</taxon>
        <taxon>Streptophyta</taxon>
        <taxon>Embryophyta</taxon>
        <taxon>Tracheophyta</taxon>
        <taxon>Spermatophyta</taxon>
        <taxon>Magnoliopsida</taxon>
        <taxon>eudicotyledons</taxon>
        <taxon>Gunneridae</taxon>
        <taxon>Pentapetalae</taxon>
        <taxon>asterids</taxon>
        <taxon>campanulids</taxon>
        <taxon>Asterales</taxon>
        <taxon>Asteraceae</taxon>
        <taxon>Asteroideae</taxon>
        <taxon>Anthemideae</taxon>
        <taxon>Anthemidinae</taxon>
        <taxon>Tanacetum</taxon>
    </lineage>
</organism>
<accession>A0ABQ5DVV3</accession>
<dbReference type="EMBL" id="BQNB010015717">
    <property type="protein sequence ID" value="GJT43310.1"/>
    <property type="molecule type" value="Genomic_DNA"/>
</dbReference>
<protein>
    <recommendedName>
        <fullName evidence="3">Zinc finger, CCHC-type</fullName>
    </recommendedName>
</protein>
<evidence type="ECO:0000313" key="2">
    <source>
        <dbReference type="Proteomes" id="UP001151760"/>
    </source>
</evidence>
<comment type="caution">
    <text evidence="1">The sequence shown here is derived from an EMBL/GenBank/DDBJ whole genome shotgun (WGS) entry which is preliminary data.</text>
</comment>
<gene>
    <name evidence="1" type="ORF">Tco_0952025</name>
</gene>
<keyword evidence="2" id="KW-1185">Reference proteome</keyword>
<evidence type="ECO:0008006" key="3">
    <source>
        <dbReference type="Google" id="ProtNLM"/>
    </source>
</evidence>